<accession>A0A377SX54</accession>
<dbReference type="InterPro" id="IPR023346">
    <property type="entry name" value="Lysozyme-like_dom_sf"/>
</dbReference>
<dbReference type="PANTHER" id="PTHR37423">
    <property type="entry name" value="SOLUBLE LYTIC MUREIN TRANSGLYCOSYLASE-RELATED"/>
    <property type="match status" value="1"/>
</dbReference>
<dbReference type="EC" id="4.2.2.-" evidence="6"/>
<evidence type="ECO:0000259" key="4">
    <source>
        <dbReference type="Pfam" id="PF01464"/>
    </source>
</evidence>
<keyword evidence="9" id="KW-1185">Reference proteome</keyword>
<dbReference type="SUPFAM" id="SSF48435">
    <property type="entry name" value="Bacterial muramidases"/>
    <property type="match status" value="1"/>
</dbReference>
<dbReference type="AlphaFoldDB" id="A0A377SX54"/>
<keyword evidence="6" id="KW-0456">Lyase</keyword>
<evidence type="ECO:0000256" key="2">
    <source>
        <dbReference type="ARBA" id="ARBA00022729"/>
    </source>
</evidence>
<keyword evidence="2 3" id="KW-0732">Signal</keyword>
<dbReference type="GO" id="GO:0016829">
    <property type="term" value="F:lyase activity"/>
    <property type="evidence" value="ECO:0007669"/>
    <property type="project" value="UniProtKB-KW"/>
</dbReference>
<evidence type="ECO:0000313" key="9">
    <source>
        <dbReference type="Proteomes" id="UP000295794"/>
    </source>
</evidence>
<dbReference type="Proteomes" id="UP000295794">
    <property type="component" value="Unassembled WGS sequence"/>
</dbReference>
<dbReference type="RefSeq" id="WP_115228805.1">
    <property type="nucleotide sequence ID" value="NZ_CAWOLO010000016.1"/>
</dbReference>
<dbReference type="EMBL" id="SMBT01000016">
    <property type="protein sequence ID" value="TCU82194.1"/>
    <property type="molecule type" value="Genomic_DNA"/>
</dbReference>
<sequence length="632" mass="70668">MKKLLLIASLSLSASAHARLDLSSLREAARSRDLPAIAKMADASNGEALEMYPRYYWLSSQLTTISESDVQSFLKNYDNSPLAERFRGEWLKELGRRKSWASFNLEYAKADAPNNELQCLRAQSAIASNEAAPLSAAKPLWFSARPQSEACNPVFDALFNNEELSQADAWARIRLALADNRTDLARQLAARAGNPAEFTARNISALAANPENQFAKLSLSTQAGRELAIYALGRIARTNPDRAASLLNGVEKQLPVADQRYAWQQIGLIAAKKQHEQASAWLGKGDTLGMDGEDRSWSIRAALRFSDWETALARIEALPAQEQQTSTWLYWKARILKNQNKTIEANQLWAAAAENHDFYGLLAREELGPSMEPANIRYKASDAEIKQIRAMPGVQRALALIDQDWRIEAIREWNWAMKGLTDQQLLAAAELARKQNWYDRSIYSAERTRQLHDFSLRYPTPYLDLIEPAAKNEGIDPAWVYGLMRQESRFISIARSGVGASGLMQLMPGTAKWVASKMGKKHFNPADVNELTTNISFGTFYLRYIWERLDDNQILATAGYNAGPGRARAWQSSQALDGVIYIETIPFNETRDYVKKVMANAIHYAHAFGDQGLPLKQRIAKVAGRGQAVDAP</sequence>
<dbReference type="PANTHER" id="PTHR37423:SF5">
    <property type="entry name" value="SOLUBLE LYTIC MUREIN TRANSGLYCOSYLASE"/>
    <property type="match status" value="1"/>
</dbReference>
<evidence type="ECO:0000313" key="8">
    <source>
        <dbReference type="Proteomes" id="UP000255108"/>
    </source>
</evidence>
<reference evidence="6 8" key="1">
    <citation type="submission" date="2018-06" db="EMBL/GenBank/DDBJ databases">
        <authorList>
            <consortium name="Pathogen Informatics"/>
            <person name="Doyle S."/>
        </authorList>
    </citation>
    <scope>NUCLEOTIDE SEQUENCE [LARGE SCALE GENOMIC DNA]</scope>
    <source>
        <strain evidence="6 8">NCTC11159</strain>
    </source>
</reference>
<dbReference type="Gene3D" id="1.25.20.10">
    <property type="entry name" value="Bacterial muramidases"/>
    <property type="match status" value="1"/>
</dbReference>
<protein>
    <submittedName>
        <fullName evidence="6">Soluble lytic murein transglycosylase</fullName>
        <ecNumber evidence="6">4.2.2.-</ecNumber>
    </submittedName>
</protein>
<evidence type="ECO:0000256" key="1">
    <source>
        <dbReference type="ARBA" id="ARBA00007734"/>
    </source>
</evidence>
<dbReference type="InterPro" id="IPR037061">
    <property type="entry name" value="Lytic_TGlycoase_superhlx_L_sf"/>
</dbReference>
<evidence type="ECO:0000256" key="3">
    <source>
        <dbReference type="SAM" id="SignalP"/>
    </source>
</evidence>
<feature type="domain" description="Lytic transglycosylase superhelical linker" evidence="5">
    <location>
        <begin position="388"/>
        <end position="444"/>
    </location>
</feature>
<dbReference type="SUPFAM" id="SSF53955">
    <property type="entry name" value="Lysozyme-like"/>
    <property type="match status" value="1"/>
</dbReference>
<evidence type="ECO:0000259" key="5">
    <source>
        <dbReference type="Pfam" id="PF14718"/>
    </source>
</evidence>
<comment type="similarity">
    <text evidence="1">Belongs to the transglycosylase Slt family.</text>
</comment>
<feature type="domain" description="Transglycosylase SLT" evidence="4">
    <location>
        <begin position="465"/>
        <end position="574"/>
    </location>
</feature>
<dbReference type="Pfam" id="PF01464">
    <property type="entry name" value="SLT"/>
    <property type="match status" value="1"/>
</dbReference>
<dbReference type="GO" id="GO:0004553">
    <property type="term" value="F:hydrolase activity, hydrolyzing O-glycosyl compounds"/>
    <property type="evidence" value="ECO:0007669"/>
    <property type="project" value="InterPro"/>
</dbReference>
<dbReference type="InterPro" id="IPR008258">
    <property type="entry name" value="Transglycosylase_SLT_dom_1"/>
</dbReference>
<dbReference type="Proteomes" id="UP000255108">
    <property type="component" value="Unassembled WGS sequence"/>
</dbReference>
<organism evidence="6 8">
    <name type="scientific">Iodobacter fluviatilis</name>
    <dbReference type="NCBI Taxonomy" id="537"/>
    <lineage>
        <taxon>Bacteria</taxon>
        <taxon>Pseudomonadati</taxon>
        <taxon>Pseudomonadota</taxon>
        <taxon>Betaproteobacteria</taxon>
        <taxon>Neisseriales</taxon>
        <taxon>Chitinibacteraceae</taxon>
        <taxon>Iodobacter</taxon>
    </lineage>
</organism>
<evidence type="ECO:0000313" key="7">
    <source>
        <dbReference type="EMBL" id="TCU82194.1"/>
    </source>
</evidence>
<dbReference type="OrthoDB" id="92254at2"/>
<dbReference type="InterPro" id="IPR008939">
    <property type="entry name" value="Lytic_TGlycosylase_superhlx_U"/>
</dbReference>
<dbReference type="GO" id="GO:0042597">
    <property type="term" value="C:periplasmic space"/>
    <property type="evidence" value="ECO:0007669"/>
    <property type="project" value="InterPro"/>
</dbReference>
<dbReference type="Gene3D" id="1.10.1240.20">
    <property type="entry name" value="Lytic transglycosylase, superhelical linker domain"/>
    <property type="match status" value="1"/>
</dbReference>
<name>A0A377SX54_9NEIS</name>
<dbReference type="InterPro" id="IPR012289">
    <property type="entry name" value="Lytic_TGlycosylase_superhlx_L"/>
</dbReference>
<feature type="signal peptide" evidence="3">
    <location>
        <begin position="1"/>
        <end position="18"/>
    </location>
</feature>
<dbReference type="Pfam" id="PF14718">
    <property type="entry name" value="SLT_L"/>
    <property type="match status" value="1"/>
</dbReference>
<feature type="chain" id="PRO_5016624058" evidence="3">
    <location>
        <begin position="19"/>
        <end position="632"/>
    </location>
</feature>
<proteinExistence type="inferred from homology"/>
<gene>
    <name evidence="6" type="primary">slt_3</name>
    <name evidence="7" type="ORF">EV682_11628</name>
    <name evidence="6" type="ORF">NCTC11159_03635</name>
</gene>
<evidence type="ECO:0000313" key="6">
    <source>
        <dbReference type="EMBL" id="STR45089.1"/>
    </source>
</evidence>
<dbReference type="CDD" id="cd13401">
    <property type="entry name" value="Slt70-like"/>
    <property type="match status" value="1"/>
</dbReference>
<reference evidence="7 9" key="2">
    <citation type="submission" date="2019-03" db="EMBL/GenBank/DDBJ databases">
        <title>Genomic Encyclopedia of Type Strains, Phase IV (KMG-IV): sequencing the most valuable type-strain genomes for metagenomic binning, comparative biology and taxonomic classification.</title>
        <authorList>
            <person name="Goeker M."/>
        </authorList>
    </citation>
    <scope>NUCLEOTIDE SEQUENCE [LARGE SCALE GENOMIC DNA]</scope>
    <source>
        <strain evidence="7 9">DSM 3764</strain>
    </source>
</reference>
<dbReference type="Gene3D" id="1.10.530.10">
    <property type="match status" value="1"/>
</dbReference>
<dbReference type="EMBL" id="UGHR01000003">
    <property type="protein sequence ID" value="STR45089.1"/>
    <property type="molecule type" value="Genomic_DNA"/>
</dbReference>